<protein>
    <submittedName>
        <fullName evidence="4">TetR family transcriptional regulator</fullName>
    </submittedName>
</protein>
<evidence type="ECO:0000313" key="5">
    <source>
        <dbReference type="Proteomes" id="UP000265619"/>
    </source>
</evidence>
<dbReference type="Pfam" id="PF08362">
    <property type="entry name" value="TetR_C_3"/>
    <property type="match status" value="1"/>
</dbReference>
<dbReference type="SUPFAM" id="SSF46689">
    <property type="entry name" value="Homeodomain-like"/>
    <property type="match status" value="1"/>
</dbReference>
<comment type="caution">
    <text evidence="4">The sequence shown here is derived from an EMBL/GenBank/DDBJ whole genome shotgun (WGS) entry which is preliminary data.</text>
</comment>
<dbReference type="InterPro" id="IPR009057">
    <property type="entry name" value="Homeodomain-like_sf"/>
</dbReference>
<dbReference type="GO" id="GO:0003677">
    <property type="term" value="F:DNA binding"/>
    <property type="evidence" value="ECO:0007669"/>
    <property type="project" value="UniProtKB-UniRule"/>
</dbReference>
<name>A0A9X8D1Y0_9BURK</name>
<reference evidence="4 5" key="1">
    <citation type="submission" date="2018-09" db="EMBL/GenBank/DDBJ databases">
        <title>Acidovorax cavernicola nov. sp. isolated from Gruta de las Maravillas (Aracena, Spain).</title>
        <authorList>
            <person name="Jurado V."/>
            <person name="Gutierrez-Patricio S."/>
            <person name="Gonzalez-Pimentel J.L."/>
            <person name="Miller A.Z."/>
            <person name="Laiz L."/>
            <person name="Saiz-Jimenez C."/>
        </authorList>
    </citation>
    <scope>NUCLEOTIDE SEQUENCE [LARGE SCALE GENOMIC DNA]</scope>
    <source>
        <strain evidence="4 5">1011MAR4D40.2</strain>
    </source>
</reference>
<dbReference type="OrthoDB" id="6860332at2"/>
<accession>A0A9X8D1Y0</accession>
<dbReference type="InterPro" id="IPR036271">
    <property type="entry name" value="Tet_transcr_reg_TetR-rel_C_sf"/>
</dbReference>
<dbReference type="Pfam" id="PF00440">
    <property type="entry name" value="TetR_N"/>
    <property type="match status" value="1"/>
</dbReference>
<dbReference type="Proteomes" id="UP000265619">
    <property type="component" value="Unassembled WGS sequence"/>
</dbReference>
<feature type="domain" description="HTH tetR-type" evidence="3">
    <location>
        <begin position="26"/>
        <end position="86"/>
    </location>
</feature>
<dbReference type="Gene3D" id="1.10.357.10">
    <property type="entry name" value="Tetracycline Repressor, domain 2"/>
    <property type="match status" value="1"/>
</dbReference>
<dbReference type="PANTHER" id="PTHR30328">
    <property type="entry name" value="TRANSCRIPTIONAL REPRESSOR"/>
    <property type="match status" value="1"/>
</dbReference>
<evidence type="ECO:0000256" key="1">
    <source>
        <dbReference type="ARBA" id="ARBA00023125"/>
    </source>
</evidence>
<evidence type="ECO:0000313" key="4">
    <source>
        <dbReference type="EMBL" id="RIX76576.1"/>
    </source>
</evidence>
<dbReference type="AlphaFoldDB" id="A0A9X8D1Y0"/>
<dbReference type="RefSeq" id="WP_119556383.1">
    <property type="nucleotide sequence ID" value="NZ_QXMN01000031.1"/>
</dbReference>
<organism evidence="4 5">
    <name type="scientific">Acidovorax cavernicola</name>
    <dbReference type="NCBI Taxonomy" id="1675792"/>
    <lineage>
        <taxon>Bacteria</taxon>
        <taxon>Pseudomonadati</taxon>
        <taxon>Pseudomonadota</taxon>
        <taxon>Betaproteobacteria</taxon>
        <taxon>Burkholderiales</taxon>
        <taxon>Comamonadaceae</taxon>
        <taxon>Acidovorax</taxon>
    </lineage>
</organism>
<dbReference type="GO" id="GO:0045892">
    <property type="term" value="P:negative regulation of DNA-templated transcription"/>
    <property type="evidence" value="ECO:0007669"/>
    <property type="project" value="InterPro"/>
</dbReference>
<keyword evidence="1 2" id="KW-0238">DNA-binding</keyword>
<dbReference type="Gene3D" id="1.10.10.60">
    <property type="entry name" value="Homeodomain-like"/>
    <property type="match status" value="1"/>
</dbReference>
<dbReference type="InterPro" id="IPR001647">
    <property type="entry name" value="HTH_TetR"/>
</dbReference>
<evidence type="ECO:0000256" key="2">
    <source>
        <dbReference type="PROSITE-ProRule" id="PRU00335"/>
    </source>
</evidence>
<sequence>MRSDAVPEEVDAAEAPATRGRSRKYTQVLGLINQAAIEVFASEGLAGASTQAIADKAGLSKAQLHYYIDSKEALYRQVLQDILTDWIVVFGFSDEAFGPRKVLGDLIQRKMMFSFEHPLRSRIFTAEMMRGAPVINSMMDTSKQRTDQAAAVIQNWMNQGLMDTADPMLVLFHIWAVTQFYADHATQAAYYRSAAQQGDDKDRRYLIEQVTEFLLKGAGVK</sequence>
<gene>
    <name evidence="4" type="ORF">D3H34_21760</name>
</gene>
<feature type="DNA-binding region" description="H-T-H motif" evidence="2">
    <location>
        <begin position="49"/>
        <end position="68"/>
    </location>
</feature>
<dbReference type="PANTHER" id="PTHR30328:SF54">
    <property type="entry name" value="HTH-TYPE TRANSCRIPTIONAL REPRESSOR SCO4008"/>
    <property type="match status" value="1"/>
</dbReference>
<dbReference type="InterPro" id="IPR050109">
    <property type="entry name" value="HTH-type_TetR-like_transc_reg"/>
</dbReference>
<dbReference type="InterPro" id="IPR013573">
    <property type="entry name" value="Tscrpt_reg_YcdC_C"/>
</dbReference>
<keyword evidence="5" id="KW-1185">Reference proteome</keyword>
<proteinExistence type="predicted"/>
<evidence type="ECO:0000259" key="3">
    <source>
        <dbReference type="PROSITE" id="PS50977"/>
    </source>
</evidence>
<dbReference type="PROSITE" id="PS50977">
    <property type="entry name" value="HTH_TETR_2"/>
    <property type="match status" value="1"/>
</dbReference>
<dbReference type="EMBL" id="QXMN01000031">
    <property type="protein sequence ID" value="RIX76576.1"/>
    <property type="molecule type" value="Genomic_DNA"/>
</dbReference>
<dbReference type="PRINTS" id="PR00455">
    <property type="entry name" value="HTHTETR"/>
</dbReference>
<dbReference type="SUPFAM" id="SSF48498">
    <property type="entry name" value="Tetracyclin repressor-like, C-terminal domain"/>
    <property type="match status" value="1"/>
</dbReference>